<feature type="compositionally biased region" description="Acidic residues" evidence="1">
    <location>
        <begin position="149"/>
        <end position="169"/>
    </location>
</feature>
<evidence type="ECO:0000313" key="3">
    <source>
        <dbReference type="Proteomes" id="UP000632535"/>
    </source>
</evidence>
<reference evidence="3" key="1">
    <citation type="journal article" date="2019" name="Int. J. Syst. Evol. Microbiol.">
        <title>The Global Catalogue of Microorganisms (GCM) 10K type strain sequencing project: providing services to taxonomists for standard genome sequencing and annotation.</title>
        <authorList>
            <consortium name="The Broad Institute Genomics Platform"/>
            <consortium name="The Broad Institute Genome Sequencing Center for Infectious Disease"/>
            <person name="Wu L."/>
            <person name="Ma J."/>
        </authorList>
    </citation>
    <scope>NUCLEOTIDE SEQUENCE [LARGE SCALE GENOMIC DNA]</scope>
    <source>
        <strain evidence="3">CCM 8653</strain>
    </source>
</reference>
<evidence type="ECO:0000256" key="1">
    <source>
        <dbReference type="SAM" id="MobiDB-lite"/>
    </source>
</evidence>
<feature type="region of interest" description="Disordered" evidence="1">
    <location>
        <begin position="141"/>
        <end position="169"/>
    </location>
</feature>
<protein>
    <submittedName>
        <fullName evidence="2">Uncharacterized protein</fullName>
    </submittedName>
</protein>
<keyword evidence="3" id="KW-1185">Reference proteome</keyword>
<organism evidence="2 3">
    <name type="scientific">Isoptericola cucumis</name>
    <dbReference type="NCBI Taxonomy" id="1776856"/>
    <lineage>
        <taxon>Bacteria</taxon>
        <taxon>Bacillati</taxon>
        <taxon>Actinomycetota</taxon>
        <taxon>Actinomycetes</taxon>
        <taxon>Micrococcales</taxon>
        <taxon>Promicromonosporaceae</taxon>
        <taxon>Isoptericola</taxon>
    </lineage>
</organism>
<comment type="caution">
    <text evidence="2">The sequence shown here is derived from an EMBL/GenBank/DDBJ whole genome shotgun (WGS) entry which is preliminary data.</text>
</comment>
<gene>
    <name evidence="2" type="ORF">GCM10007368_02070</name>
</gene>
<evidence type="ECO:0000313" key="2">
    <source>
        <dbReference type="EMBL" id="GGI04620.1"/>
    </source>
</evidence>
<sequence>MSLLLGVAVGLGSGVLGDAGGAAASGEASAAVPVEPATCAEAQVAWSRAATAQVAMSADQPRTLRTGFTRARDALAAVRPPEPVVADWQVVLDYLSTVATAVEKADGDDDVPGAVAGALESLDTPAMSAASDRVTTYLRDDCGASSDGAADDAGDDAGDGAEDDPAGGS</sequence>
<name>A0ABQ2B3M1_9MICO</name>
<accession>A0ABQ2B3M1</accession>
<proteinExistence type="predicted"/>
<dbReference type="Proteomes" id="UP000632535">
    <property type="component" value="Unassembled WGS sequence"/>
</dbReference>
<dbReference type="EMBL" id="BMDG01000001">
    <property type="protein sequence ID" value="GGI04620.1"/>
    <property type="molecule type" value="Genomic_DNA"/>
</dbReference>